<comment type="caution">
    <text evidence="3">The sequence shown here is derived from an EMBL/GenBank/DDBJ whole genome shotgun (WGS) entry which is preliminary data.</text>
</comment>
<name>A0ABV6IBD6_9BURK</name>
<feature type="compositionally biased region" description="Polar residues" evidence="1">
    <location>
        <begin position="222"/>
        <end position="231"/>
    </location>
</feature>
<feature type="compositionally biased region" description="Low complexity" evidence="1">
    <location>
        <begin position="239"/>
        <end position="255"/>
    </location>
</feature>
<reference evidence="3 4" key="1">
    <citation type="submission" date="2024-09" db="EMBL/GenBank/DDBJ databases">
        <authorList>
            <person name="Sun Q."/>
            <person name="Mori K."/>
        </authorList>
    </citation>
    <scope>NUCLEOTIDE SEQUENCE [LARGE SCALE GENOMIC DNA]</scope>
    <source>
        <strain evidence="3 4">CCM 8677</strain>
    </source>
</reference>
<evidence type="ECO:0000313" key="3">
    <source>
        <dbReference type="EMBL" id="MFC0349131.1"/>
    </source>
</evidence>
<evidence type="ECO:0000313" key="4">
    <source>
        <dbReference type="Proteomes" id="UP001589844"/>
    </source>
</evidence>
<feature type="compositionally biased region" description="Low complexity" evidence="1">
    <location>
        <begin position="207"/>
        <end position="221"/>
    </location>
</feature>
<proteinExistence type="predicted"/>
<sequence length="255" mass="27988">MIYVANQLFKTHPEGIEQQFAACSGLSQSISEEFDRGTELQAQTLQQACESWGQFYSSIWQVKDPQEFFMLLSSQLHASAEQTQHYWNALHSLSQQIQEKMFALEQTFSPMITETLIDITPASIVSEKVITEPNAESKARSIAHSKANSAAPILPKLELKPASTKKPKAKVDGTKIASKLASKTTLTSTPKTAETEVKTAVQTVTKATTKAATKTVSKTATPPETTPQGQTSEKKRNTHNSTNNSTNSRSSRNQN</sequence>
<dbReference type="EMBL" id="JBHLXJ010000004">
    <property type="protein sequence ID" value="MFC0349131.1"/>
    <property type="molecule type" value="Genomic_DNA"/>
</dbReference>
<organism evidence="3 4">
    <name type="scientific">Undibacterium danionis</name>
    <dbReference type="NCBI Taxonomy" id="1812100"/>
    <lineage>
        <taxon>Bacteria</taxon>
        <taxon>Pseudomonadati</taxon>
        <taxon>Pseudomonadota</taxon>
        <taxon>Betaproteobacteria</taxon>
        <taxon>Burkholderiales</taxon>
        <taxon>Oxalobacteraceae</taxon>
        <taxon>Undibacterium</taxon>
    </lineage>
</organism>
<feature type="region of interest" description="Disordered" evidence="1">
    <location>
        <begin position="207"/>
        <end position="255"/>
    </location>
</feature>
<protein>
    <submittedName>
        <fullName evidence="3">Phasin family protein</fullName>
    </submittedName>
</protein>
<dbReference type="Proteomes" id="UP001589844">
    <property type="component" value="Unassembled WGS sequence"/>
</dbReference>
<evidence type="ECO:0000256" key="1">
    <source>
        <dbReference type="SAM" id="MobiDB-lite"/>
    </source>
</evidence>
<gene>
    <name evidence="3" type="ORF">ACFFJH_04895</name>
</gene>
<dbReference type="RefSeq" id="WP_390210500.1">
    <property type="nucleotide sequence ID" value="NZ_JBHLXJ010000004.1"/>
</dbReference>
<feature type="domain" description="Phasin" evidence="2">
    <location>
        <begin position="17"/>
        <end position="104"/>
    </location>
</feature>
<dbReference type="InterPro" id="IPR018968">
    <property type="entry name" value="Phasin"/>
</dbReference>
<keyword evidence="4" id="KW-1185">Reference proteome</keyword>
<accession>A0ABV6IBD6</accession>
<dbReference type="Pfam" id="PF09361">
    <property type="entry name" value="Phasin_2"/>
    <property type="match status" value="1"/>
</dbReference>
<evidence type="ECO:0000259" key="2">
    <source>
        <dbReference type="Pfam" id="PF09361"/>
    </source>
</evidence>